<dbReference type="CDD" id="cd07123">
    <property type="entry name" value="ALDH_F4-17_P5CDH"/>
    <property type="match status" value="1"/>
</dbReference>
<dbReference type="Proteomes" id="UP000031980">
    <property type="component" value="Unassembled WGS sequence"/>
</dbReference>
<dbReference type="Gene3D" id="3.40.605.10">
    <property type="entry name" value="Aldehyde Dehydrogenase, Chain A, domain 1"/>
    <property type="match status" value="1"/>
</dbReference>
<dbReference type="Gene3D" id="3.40.309.10">
    <property type="entry name" value="Aldehyde Dehydrogenase, Chain A, domain 2"/>
    <property type="match status" value="1"/>
</dbReference>
<keyword evidence="5" id="KW-0520">NAD</keyword>
<keyword evidence="4" id="KW-0560">Oxidoreductase</keyword>
<reference evidence="11 12" key="2">
    <citation type="submission" date="2014-07" db="EMBL/GenBank/DDBJ databases">
        <title>Porphyromonadaceae bacterium OUH 334697 = ATCC BAA-2682 = DSM 28341 draft genome.</title>
        <authorList>
            <person name="Sydenham T.V."/>
            <person name="Hasman H."/>
            <person name="Justesen U.S."/>
        </authorList>
    </citation>
    <scope>NUCLEOTIDE SEQUENCE [LARGE SCALE GENOMIC DNA]</scope>
    <source>
        <strain evidence="11 12">OUH 334697</strain>
    </source>
</reference>
<comment type="catalytic activity">
    <reaction evidence="8">
        <text>L-glutamate 5-semialdehyde + NAD(+) + H2O = L-glutamate + NADH + 2 H(+)</text>
        <dbReference type="Rhea" id="RHEA:30235"/>
        <dbReference type="ChEBI" id="CHEBI:15377"/>
        <dbReference type="ChEBI" id="CHEBI:15378"/>
        <dbReference type="ChEBI" id="CHEBI:29985"/>
        <dbReference type="ChEBI" id="CHEBI:57540"/>
        <dbReference type="ChEBI" id="CHEBI:57945"/>
        <dbReference type="ChEBI" id="CHEBI:58066"/>
        <dbReference type="EC" id="1.2.1.88"/>
    </reaction>
</comment>
<dbReference type="InterPro" id="IPR050485">
    <property type="entry name" value="Proline_metab_enzyme"/>
</dbReference>
<reference evidence="10 13" key="1">
    <citation type="submission" date="2014-07" db="EMBL/GenBank/DDBJ databases">
        <title>Porphyromonadaceae bacterium OUH 308042 = ATCC BAA-2681 = DSM 28342 draft genome.</title>
        <authorList>
            <person name="Sydenham T.V."/>
            <person name="Hasman H."/>
            <person name="Justensen U.S."/>
        </authorList>
    </citation>
    <scope>NUCLEOTIDE SEQUENCE [LARGE SCALE GENOMIC DNA]</scope>
    <source>
        <strain evidence="10 13">OUH 308042</strain>
    </source>
</reference>
<dbReference type="GO" id="GO:0004657">
    <property type="term" value="F:proline dehydrogenase activity"/>
    <property type="evidence" value="ECO:0007669"/>
    <property type="project" value="UniProtKB-ARBA"/>
</dbReference>
<evidence type="ECO:0000313" key="11">
    <source>
        <dbReference type="EMBL" id="KIO46847.1"/>
    </source>
</evidence>
<evidence type="ECO:0000256" key="1">
    <source>
        <dbReference type="ARBA" id="ARBA00004786"/>
    </source>
</evidence>
<comment type="similarity">
    <text evidence="2">Belongs to the aldehyde dehydrogenase family.</text>
</comment>
<name>A0A0C3NKM1_9PORP</name>
<dbReference type="InterPro" id="IPR016161">
    <property type="entry name" value="Ald_DH/histidinol_DH"/>
</dbReference>
<dbReference type="AlphaFoldDB" id="A0A0C3NKM1"/>
<comment type="caution">
    <text evidence="10">The sequence shown here is derived from an EMBL/GenBank/DDBJ whole genome shotgun (WGS) entry which is preliminary data.</text>
</comment>
<dbReference type="InterPro" id="IPR016162">
    <property type="entry name" value="Ald_DH_N"/>
</dbReference>
<dbReference type="FunFam" id="3.40.309.10:FF:000005">
    <property type="entry name" value="1-pyrroline-5-carboxylate dehydrogenase 1"/>
    <property type="match status" value="1"/>
</dbReference>
<dbReference type="PANTHER" id="PTHR42862">
    <property type="entry name" value="DELTA-1-PYRROLINE-5-CARBOXYLATE DEHYDROGENASE 1, ISOFORM A-RELATED"/>
    <property type="match status" value="1"/>
</dbReference>
<dbReference type="PROSITE" id="PS00070">
    <property type="entry name" value="ALDEHYDE_DEHYDR_CYS"/>
    <property type="match status" value="1"/>
</dbReference>
<dbReference type="EMBL" id="JPIU01000025">
    <property type="protein sequence ID" value="KIO46767.1"/>
    <property type="molecule type" value="Genomic_DNA"/>
</dbReference>
<evidence type="ECO:0000256" key="8">
    <source>
        <dbReference type="ARBA" id="ARBA00048142"/>
    </source>
</evidence>
<dbReference type="GO" id="GO:0009898">
    <property type="term" value="C:cytoplasmic side of plasma membrane"/>
    <property type="evidence" value="ECO:0007669"/>
    <property type="project" value="TreeGrafter"/>
</dbReference>
<evidence type="ECO:0000256" key="7">
    <source>
        <dbReference type="ARBA" id="ARBA00032259"/>
    </source>
</evidence>
<feature type="domain" description="Aldehyde dehydrogenase" evidence="9">
    <location>
        <begin position="60"/>
        <end position="511"/>
    </location>
</feature>
<proteinExistence type="inferred from homology"/>
<evidence type="ECO:0000256" key="4">
    <source>
        <dbReference type="ARBA" id="ARBA00023002"/>
    </source>
</evidence>
<evidence type="ECO:0000256" key="5">
    <source>
        <dbReference type="ARBA" id="ARBA00023027"/>
    </source>
</evidence>
<dbReference type="Pfam" id="PF00171">
    <property type="entry name" value="Aldedh"/>
    <property type="match status" value="1"/>
</dbReference>
<gene>
    <name evidence="10" type="ORF">BA92_02595</name>
    <name evidence="11" type="ORF">IE90_02155</name>
</gene>
<dbReference type="EC" id="1.2.1.88" evidence="3"/>
<evidence type="ECO:0000313" key="10">
    <source>
        <dbReference type="EMBL" id="KIO46767.1"/>
    </source>
</evidence>
<keyword evidence="6" id="KW-0642">Proline metabolism</keyword>
<evidence type="ECO:0000256" key="3">
    <source>
        <dbReference type="ARBA" id="ARBA00012884"/>
    </source>
</evidence>
<dbReference type="InterPro" id="IPR016160">
    <property type="entry name" value="Ald_DH_CS_CYS"/>
</dbReference>
<evidence type="ECO:0000256" key="2">
    <source>
        <dbReference type="ARBA" id="ARBA00009986"/>
    </source>
</evidence>
<dbReference type="RefSeq" id="WP_041502268.1">
    <property type="nucleotide sequence ID" value="NZ_JPIT01000008.1"/>
</dbReference>
<dbReference type="Proteomes" id="UP000031937">
    <property type="component" value="Unassembled WGS sequence"/>
</dbReference>
<protein>
    <recommendedName>
        <fullName evidence="7">L-glutamate gamma-semialdehyde dehydrogenase</fullName>
        <ecNumber evidence="3">1.2.1.88</ecNumber>
    </recommendedName>
    <alternativeName>
        <fullName evidence="7">L-glutamate gamma-semialdehyde dehydrogenase</fullName>
    </alternativeName>
</protein>
<dbReference type="InterPro" id="IPR016163">
    <property type="entry name" value="Ald_DH_C"/>
</dbReference>
<dbReference type="InterPro" id="IPR015590">
    <property type="entry name" value="Aldehyde_DH_dom"/>
</dbReference>
<dbReference type="PANTHER" id="PTHR42862:SF1">
    <property type="entry name" value="DELTA-1-PYRROLINE-5-CARBOXYLATE DEHYDROGENASE 2, ISOFORM A-RELATED"/>
    <property type="match status" value="1"/>
</dbReference>
<dbReference type="NCBIfam" id="TIGR01236">
    <property type="entry name" value="D1pyr5carbox1"/>
    <property type="match status" value="1"/>
</dbReference>
<comment type="pathway">
    <text evidence="1">Amino-acid degradation; L-proline degradation into L-glutamate; L-glutamate from L-proline: step 2/2.</text>
</comment>
<dbReference type="OrthoDB" id="9762913at2"/>
<dbReference type="FunFam" id="3.40.605.10:FF:000006">
    <property type="entry name" value="1-pyrroline-5-carboxylate dehydrogenase"/>
    <property type="match status" value="1"/>
</dbReference>
<evidence type="ECO:0000259" key="9">
    <source>
        <dbReference type="Pfam" id="PF00171"/>
    </source>
</evidence>
<accession>A0A0C3NKM1</accession>
<dbReference type="SUPFAM" id="SSF53720">
    <property type="entry name" value="ALDH-like"/>
    <property type="match status" value="1"/>
</dbReference>
<dbReference type="GO" id="GO:0010133">
    <property type="term" value="P:L-proline catabolic process to L-glutamate"/>
    <property type="evidence" value="ECO:0007669"/>
    <property type="project" value="UniProtKB-UniPathway"/>
</dbReference>
<keyword evidence="13" id="KW-1185">Reference proteome</keyword>
<evidence type="ECO:0000313" key="12">
    <source>
        <dbReference type="Proteomes" id="UP000031937"/>
    </source>
</evidence>
<organism evidence="10 13">
    <name type="scientific">Sanguibacteroides justesenii</name>
    <dbReference type="NCBI Taxonomy" id="1547597"/>
    <lineage>
        <taxon>Bacteria</taxon>
        <taxon>Pseudomonadati</taxon>
        <taxon>Bacteroidota</taxon>
        <taxon>Bacteroidia</taxon>
        <taxon>Bacteroidales</taxon>
        <taxon>Porphyromonadaceae</taxon>
        <taxon>Sanguibacteroides</taxon>
    </lineage>
</organism>
<dbReference type="EMBL" id="JPIT01000008">
    <property type="protein sequence ID" value="KIO46847.1"/>
    <property type="molecule type" value="Genomic_DNA"/>
</dbReference>
<evidence type="ECO:0000256" key="6">
    <source>
        <dbReference type="ARBA" id="ARBA00023062"/>
    </source>
</evidence>
<dbReference type="InterPro" id="IPR005931">
    <property type="entry name" value="P5CDH/ALDH4A1"/>
</dbReference>
<dbReference type="GO" id="GO:0003842">
    <property type="term" value="F:L-glutamate gamma-semialdehyde dehydrogenase activity"/>
    <property type="evidence" value="ECO:0007669"/>
    <property type="project" value="UniProtKB-EC"/>
</dbReference>
<sequence>MPKGVYRLPNITNEPIKSYAPGSPERKELKAQISEVKATTVDLPMIIGGKEVRTGKLADIRPPHDHKHLLGHYHQGDASHVQMAIEAALKAKPAWEKMGWESRAAIFLKAADLLTGPYRQKMNAVTMLGQSKNAFQAEIDCVCELADFFRYNVKNMYEIYHMQPNSAPGIWNRTVWRPLEGFIFALTPFNFTSIAGNLPGAPALMGNVCVWKPSKTAVYSAHLIMEILKEAGLPDGVINLVYCSGPTAADVIFKHKDFAGVHFTGSTAVFNDIWANIVNNIDKYRSYPRIVGETGGKDYIFADPTASAKEVATAIVRGAFEYQGQKCSAASRAYIPSNLWPEIETLVKKDLAEIKVGGIEDFRNFVNAVIDETSFNKLSATIDAAKTSKDAEIVAGGTYDKSVGYFIQPTVIRALKPDYITMQEELFGPIITIYVYEPDKVEETLDILDKGSAYALTGAIFSNDRNRIEKLTERLTHTAGNFYINDKPTGAVVDQQPFGGGRASGTNDKAGTVFNLLRWVSPQAIKETFVPATNYMYPNFLEE</sequence>
<evidence type="ECO:0000313" key="13">
    <source>
        <dbReference type="Proteomes" id="UP000031980"/>
    </source>
</evidence>
<dbReference type="UniPathway" id="UPA00261">
    <property type="reaction ID" value="UER00374"/>
</dbReference>